<dbReference type="GO" id="GO:0006508">
    <property type="term" value="P:proteolysis"/>
    <property type="evidence" value="ECO:0007669"/>
    <property type="project" value="UniProtKB-KW"/>
</dbReference>
<feature type="domain" description="Csd3-like second N-terminal" evidence="9">
    <location>
        <begin position="187"/>
        <end position="305"/>
    </location>
</feature>
<evidence type="ECO:0000256" key="4">
    <source>
        <dbReference type="ARBA" id="ARBA00022723"/>
    </source>
</evidence>
<dbReference type="EMBL" id="CP022684">
    <property type="protein sequence ID" value="AUM12087.1"/>
    <property type="molecule type" value="Genomic_DNA"/>
</dbReference>
<reference evidence="12" key="1">
    <citation type="submission" date="2017-08" db="EMBL/GenBank/DDBJ databases">
        <title>Direct submision.</title>
        <authorList>
            <person name="Kim S.-J."/>
            <person name="Rhee S.-K."/>
        </authorList>
    </citation>
    <scope>NUCLEOTIDE SEQUENCE [LARGE SCALE GENOMIC DNA]</scope>
    <source>
        <strain evidence="12">GI5</strain>
    </source>
</reference>
<dbReference type="Gene3D" id="3.10.450.350">
    <property type="match status" value="2"/>
</dbReference>
<gene>
    <name evidence="11" type="ORF">Kalk_06540</name>
</gene>
<keyword evidence="5" id="KW-0378">Hydrolase</keyword>
<feature type="domain" description="M23ase beta-sheet core" evidence="8">
    <location>
        <begin position="318"/>
        <end position="414"/>
    </location>
</feature>
<comment type="cofactor">
    <cofactor evidence="1">
        <name>Zn(2+)</name>
        <dbReference type="ChEBI" id="CHEBI:29105"/>
    </cofactor>
</comment>
<dbReference type="InterPro" id="IPR011055">
    <property type="entry name" value="Dup_hybrid_motif"/>
</dbReference>
<dbReference type="PANTHER" id="PTHR21666">
    <property type="entry name" value="PEPTIDASE-RELATED"/>
    <property type="match status" value="1"/>
</dbReference>
<dbReference type="GO" id="GO:0004222">
    <property type="term" value="F:metalloendopeptidase activity"/>
    <property type="evidence" value="ECO:0007669"/>
    <property type="project" value="TreeGrafter"/>
</dbReference>
<evidence type="ECO:0000313" key="12">
    <source>
        <dbReference type="Proteomes" id="UP000235116"/>
    </source>
</evidence>
<evidence type="ECO:0000259" key="10">
    <source>
        <dbReference type="Pfam" id="PF22310"/>
    </source>
</evidence>
<evidence type="ECO:0000259" key="8">
    <source>
        <dbReference type="Pfam" id="PF01551"/>
    </source>
</evidence>
<proteinExistence type="predicted"/>
<dbReference type="Proteomes" id="UP000235116">
    <property type="component" value="Chromosome"/>
</dbReference>
<dbReference type="Gene3D" id="2.70.70.10">
    <property type="entry name" value="Glucose Permease (Domain IIA)"/>
    <property type="match status" value="1"/>
</dbReference>
<evidence type="ECO:0000256" key="5">
    <source>
        <dbReference type="ARBA" id="ARBA00022801"/>
    </source>
</evidence>
<dbReference type="RefSeq" id="WP_101893423.1">
    <property type="nucleotide sequence ID" value="NZ_CP022684.1"/>
</dbReference>
<dbReference type="KEGG" id="kak:Kalk_06540"/>
<dbReference type="Pfam" id="PF19425">
    <property type="entry name" value="Csd3_N2"/>
    <property type="match status" value="1"/>
</dbReference>
<dbReference type="SUPFAM" id="SSF51261">
    <property type="entry name" value="Duplicated hybrid motif"/>
    <property type="match status" value="1"/>
</dbReference>
<evidence type="ECO:0000256" key="2">
    <source>
        <dbReference type="ARBA" id="ARBA00004196"/>
    </source>
</evidence>
<name>A0A2K9LIM2_9GAMM</name>
<dbReference type="InterPro" id="IPR045834">
    <property type="entry name" value="Csd3_N2"/>
</dbReference>
<dbReference type="Pfam" id="PF01551">
    <property type="entry name" value="Peptidase_M23"/>
    <property type="match status" value="1"/>
</dbReference>
<dbReference type="CDD" id="cd12797">
    <property type="entry name" value="M23_peptidase"/>
    <property type="match status" value="1"/>
</dbReference>
<evidence type="ECO:0000313" key="11">
    <source>
        <dbReference type="EMBL" id="AUM12087.1"/>
    </source>
</evidence>
<evidence type="ECO:0000256" key="1">
    <source>
        <dbReference type="ARBA" id="ARBA00001947"/>
    </source>
</evidence>
<dbReference type="InterPro" id="IPR054512">
    <property type="entry name" value="NMB0315-like_N"/>
</dbReference>
<dbReference type="InterPro" id="IPR016047">
    <property type="entry name" value="M23ase_b-sheet_dom"/>
</dbReference>
<dbReference type="PANTHER" id="PTHR21666:SF288">
    <property type="entry name" value="CELL DIVISION PROTEIN YTFB"/>
    <property type="match status" value="1"/>
</dbReference>
<keyword evidence="6" id="KW-0862">Zinc</keyword>
<evidence type="ECO:0000259" key="9">
    <source>
        <dbReference type="Pfam" id="PF19425"/>
    </source>
</evidence>
<dbReference type="OrthoDB" id="9805070at2"/>
<keyword evidence="12" id="KW-1185">Reference proteome</keyword>
<sequence>MTRHHNPGSKPKTSYPRIHLMAAAACSAIMVLTLTLLPSPDATATKTVRLKPAFDKATSSPAQLADQVIADAQNADEPLLDDAGVAELAPQRHWLDEKVRSGDTLSHIFKRVGLGSRDVHEVMSGKGDVDQLKKIHPGQVMRFAIEDQKLVALEYVISRTDSLLIEQGEEGYQARMEIKELVPYTSYAEGTINSSLFLAAQKAGLSESMTMELASIFGWDVDFALDIRQGDSFRVIYQELHLDGEKVKDGDILGAQFTNQGQTFTAIRYETSDRGASYFTPEGDSMRKAFLRSPIDFARISSHFNLSRKHPVLHTIRAHKGTDYAASRGTPIKATGDGKVVFAGRKGGYGKVVIIQHGQAYKTLYAHMHNYARGIRSGTRVRQGQVIGYVGSTGLATGPHLHYEFYLNGAVRNPVTVKLPHAEPIAKQDKEAFLALAKQMEGQLSTYAAAMESEKVANLDQ</sequence>
<evidence type="ECO:0000256" key="6">
    <source>
        <dbReference type="ARBA" id="ARBA00022833"/>
    </source>
</evidence>
<dbReference type="Pfam" id="PF22310">
    <property type="entry name" value="NMB0315_dom_I"/>
    <property type="match status" value="1"/>
</dbReference>
<comment type="subcellular location">
    <subcellularLocation>
        <location evidence="2">Cell envelope</location>
    </subcellularLocation>
</comment>
<keyword evidence="7" id="KW-0482">Metalloprotease</keyword>
<dbReference type="GO" id="GO:0030313">
    <property type="term" value="C:cell envelope"/>
    <property type="evidence" value="ECO:0007669"/>
    <property type="project" value="UniProtKB-SubCell"/>
</dbReference>
<evidence type="ECO:0000256" key="7">
    <source>
        <dbReference type="ARBA" id="ARBA00023049"/>
    </source>
</evidence>
<accession>A0A2K9LIM2</accession>
<feature type="domain" description="DD-carboxypeptidase/endopeptidase Mpg-like N-terminal" evidence="10">
    <location>
        <begin position="93"/>
        <end position="148"/>
    </location>
</feature>
<dbReference type="GO" id="GO:0046872">
    <property type="term" value="F:metal ion binding"/>
    <property type="evidence" value="ECO:0007669"/>
    <property type="project" value="UniProtKB-KW"/>
</dbReference>
<keyword evidence="3" id="KW-0645">Protease</keyword>
<dbReference type="InterPro" id="IPR050570">
    <property type="entry name" value="Cell_wall_metabolism_enzyme"/>
</dbReference>
<dbReference type="AlphaFoldDB" id="A0A2K9LIM2"/>
<protein>
    <submittedName>
        <fullName evidence="11">Peptidase M23</fullName>
    </submittedName>
</protein>
<dbReference type="FunFam" id="2.70.70.10:FF:000002">
    <property type="entry name" value="Murein DD-endopeptidase MepM"/>
    <property type="match status" value="1"/>
</dbReference>
<evidence type="ECO:0000256" key="3">
    <source>
        <dbReference type="ARBA" id="ARBA00022670"/>
    </source>
</evidence>
<keyword evidence="4" id="KW-0479">Metal-binding</keyword>
<organism evidence="11 12">
    <name type="scientific">Ketobacter alkanivorans</name>
    <dbReference type="NCBI Taxonomy" id="1917421"/>
    <lineage>
        <taxon>Bacteria</taxon>
        <taxon>Pseudomonadati</taxon>
        <taxon>Pseudomonadota</taxon>
        <taxon>Gammaproteobacteria</taxon>
        <taxon>Pseudomonadales</taxon>
        <taxon>Ketobacteraceae</taxon>
        <taxon>Ketobacter</taxon>
    </lineage>
</organism>